<feature type="chain" id="PRO_5030856031" evidence="1">
    <location>
        <begin position="31"/>
        <end position="677"/>
    </location>
</feature>
<accession>A0A7Z2VV11</accession>
<evidence type="ECO:0000313" key="3">
    <source>
        <dbReference type="Proteomes" id="UP000502415"/>
    </source>
</evidence>
<dbReference type="KEGG" id="mfy:HH212_05220"/>
<evidence type="ECO:0000313" key="2">
    <source>
        <dbReference type="EMBL" id="QJD99496.1"/>
    </source>
</evidence>
<proteinExistence type="predicted"/>
<sequence>MPSHRYLVLAPLNAALLTAMLALGTAPARATPFTIIGASTAAQTLGNGQTGTVAPGASLGVAGSTVAVTVDGSNATLNNGGVIAQTGSGRAIRDNTGVANLVINNGSRDNGSAVIRTADADVVQMNVAGASVKLNNYGSLVSQNASAGGAQAVDFAAVTGANVVNNYAGALLQAREADAVRPGAGGIVYNAGTIRATTISGSGSDGIDGQNNSGIRITNDGGGLIDGGRHGITGGQAAAADAFALSVTNNAGAVIRGNNGSGINIDGLNARQLLTVINHGTILGNGISGDGDGIDVDGLASITNTGIIRSTNAFNPTPAGLAYSEGITAGGGVIVNAGTIEGLVAAGNANAVGRGITLAGNDIAGGALAGTREGLYGNATIENRAGGLIRGQSDSAIVAQGAASGFTVTIDNHAGAVIRGGGATTAAIMGGADRTVIANAGVIDGSSSGKAIQLGGAGGNGLTILGGGARVIGAIDGGAGRGNTMLVDAGTGNRFTYAGAIADFDSVEFRSGVTTLSGQSSYTGATVLGGGTLALMGDERIAAASALVLAGGTLDLTGAGSQTFASLSLLDDSTIDFGHGRLTFGGLGTVAGGKTLALAEALATSGYLMRFLGDYAGNADFLALLRAAGSGDVRITSSFDGVYTNVLASGEVPEPAGLALMLGGLAMMAALLRRVAR</sequence>
<dbReference type="AlphaFoldDB" id="A0A7Z2VV11"/>
<reference evidence="2 3" key="1">
    <citation type="submission" date="2020-04" db="EMBL/GenBank/DDBJ databases">
        <title>Genome sequencing of novel species.</title>
        <authorList>
            <person name="Heo J."/>
            <person name="Kim S.-J."/>
            <person name="Kim J.-S."/>
            <person name="Hong S.-B."/>
            <person name="Kwon S.-W."/>
        </authorList>
    </citation>
    <scope>NUCLEOTIDE SEQUENCE [LARGE SCALE GENOMIC DNA]</scope>
    <source>
        <strain evidence="2 3">GN2-R2</strain>
    </source>
</reference>
<feature type="signal peptide" evidence="1">
    <location>
        <begin position="1"/>
        <end position="30"/>
    </location>
</feature>
<dbReference type="EMBL" id="CP051685">
    <property type="protein sequence ID" value="QJD99496.1"/>
    <property type="molecule type" value="Genomic_DNA"/>
</dbReference>
<gene>
    <name evidence="2" type="ORF">HH212_05220</name>
</gene>
<dbReference type="Proteomes" id="UP000502415">
    <property type="component" value="Chromosome"/>
</dbReference>
<organism evidence="2 3">
    <name type="scientific">Massilia forsythiae</name>
    <dbReference type="NCBI Taxonomy" id="2728020"/>
    <lineage>
        <taxon>Bacteria</taxon>
        <taxon>Pseudomonadati</taxon>
        <taxon>Pseudomonadota</taxon>
        <taxon>Betaproteobacteria</taxon>
        <taxon>Burkholderiales</taxon>
        <taxon>Oxalobacteraceae</taxon>
        <taxon>Telluria group</taxon>
        <taxon>Massilia</taxon>
    </lineage>
</organism>
<evidence type="ECO:0000256" key="1">
    <source>
        <dbReference type="SAM" id="SignalP"/>
    </source>
</evidence>
<dbReference type="NCBIfam" id="TIGR02595">
    <property type="entry name" value="PEP_CTERM"/>
    <property type="match status" value="1"/>
</dbReference>
<protein>
    <submittedName>
        <fullName evidence="2">PEP-CTERM sorting domain-containing protein</fullName>
    </submittedName>
</protein>
<keyword evidence="3" id="KW-1185">Reference proteome</keyword>
<dbReference type="InterPro" id="IPR013424">
    <property type="entry name" value="Ice-binding_C"/>
</dbReference>
<keyword evidence="1" id="KW-0732">Signal</keyword>
<name>A0A7Z2VV11_9BURK</name>
<dbReference type="RefSeq" id="WP_169434391.1">
    <property type="nucleotide sequence ID" value="NZ_CP051685.1"/>
</dbReference>